<dbReference type="PROSITE" id="PS50966">
    <property type="entry name" value="ZF_SWIM"/>
    <property type="match status" value="1"/>
</dbReference>
<evidence type="ECO:0000256" key="1">
    <source>
        <dbReference type="PROSITE-ProRule" id="PRU00325"/>
    </source>
</evidence>
<evidence type="ECO:0000313" key="5">
    <source>
        <dbReference type="EMBL" id="JAD81649.1"/>
    </source>
</evidence>
<dbReference type="GO" id="GO:0005634">
    <property type="term" value="C:nucleus"/>
    <property type="evidence" value="ECO:0007669"/>
    <property type="project" value="UniProtKB-SubCell"/>
</dbReference>
<dbReference type="GO" id="GO:0006355">
    <property type="term" value="P:regulation of DNA-templated transcription"/>
    <property type="evidence" value="ECO:0007669"/>
    <property type="project" value="UniProtKB-UniRule"/>
</dbReference>
<organism evidence="5">
    <name type="scientific">Arundo donax</name>
    <name type="common">Giant reed</name>
    <name type="synonym">Donax arundinaceus</name>
    <dbReference type="NCBI Taxonomy" id="35708"/>
    <lineage>
        <taxon>Eukaryota</taxon>
        <taxon>Viridiplantae</taxon>
        <taxon>Streptophyta</taxon>
        <taxon>Embryophyta</taxon>
        <taxon>Tracheophyta</taxon>
        <taxon>Spermatophyta</taxon>
        <taxon>Magnoliopsida</taxon>
        <taxon>Liliopsida</taxon>
        <taxon>Poales</taxon>
        <taxon>Poaceae</taxon>
        <taxon>PACMAD clade</taxon>
        <taxon>Arundinoideae</taxon>
        <taxon>Arundineae</taxon>
        <taxon>Arundo</taxon>
    </lineage>
</organism>
<dbReference type="InterPro" id="IPR007527">
    <property type="entry name" value="Znf_SWIM"/>
</dbReference>
<protein>
    <recommendedName>
        <fullName evidence="2">Protein FAR1-RELATED SEQUENCE</fullName>
    </recommendedName>
</protein>
<sequence length="366" mass="42515">MVKYLSGHKLADFRKFIYHAMDVDEFERLWLQFRKNHNVEDFDAECNEPRKMRQGDIWVLRMYDLRRKWSAAYTKGRRFLGMQSNQRSESLNSRLHDHLDRQMSLVDLVEHYEHCLVRIRHNELLLDGKCSVSVPFTDLTADLFEKKAARIFTPPIFKKVMEQIRRLAEWEVVEVAGDNGAVRYEVASKSRSNQRGPVACTLDGALMMNVACHCRMLECEGIPCAHIFTVLRSLNLDIIPPCCVSARWTMHAKSVFPSDGGYNTQEYSEQMERYRGLRNRGNLALFKASRTPEGTERVLRFFDEILDEDVENEESTAAPSFGPLPAHFSEANRPFPSNVLDPKKIVPKGAPRSNKRWKPMQESWRK</sequence>
<dbReference type="EMBL" id="GBRH01216246">
    <property type="protein sequence ID" value="JAD81649.1"/>
    <property type="molecule type" value="Transcribed_RNA"/>
</dbReference>
<keyword evidence="2" id="KW-0539">Nucleus</keyword>
<keyword evidence="1 2" id="KW-0863">Zinc-finger</keyword>
<evidence type="ECO:0000256" key="3">
    <source>
        <dbReference type="SAM" id="MobiDB-lite"/>
    </source>
</evidence>
<reference evidence="5" key="2">
    <citation type="journal article" date="2015" name="Data Brief">
        <title>Shoot transcriptome of the giant reed, Arundo donax.</title>
        <authorList>
            <person name="Barrero R.A."/>
            <person name="Guerrero F.D."/>
            <person name="Moolhuijzen P."/>
            <person name="Goolsby J.A."/>
            <person name="Tidwell J."/>
            <person name="Bellgard S.E."/>
            <person name="Bellgard M.I."/>
        </authorList>
    </citation>
    <scope>NUCLEOTIDE SEQUENCE</scope>
    <source>
        <tissue evidence="5">Shoot tissue taken approximately 20 cm above the soil surface</tissue>
    </source>
</reference>
<dbReference type="PANTHER" id="PTHR31669:SF292">
    <property type="entry name" value="OS02G0262500 PROTEIN"/>
    <property type="match status" value="1"/>
</dbReference>
<feature type="region of interest" description="Disordered" evidence="3">
    <location>
        <begin position="313"/>
        <end position="366"/>
    </location>
</feature>
<dbReference type="GO" id="GO:0008270">
    <property type="term" value="F:zinc ion binding"/>
    <property type="evidence" value="ECO:0007669"/>
    <property type="project" value="UniProtKB-UniRule"/>
</dbReference>
<dbReference type="InterPro" id="IPR031052">
    <property type="entry name" value="FHY3/FAR1"/>
</dbReference>
<comment type="similarity">
    <text evidence="2">Belongs to the FHY3/FAR1 family.</text>
</comment>
<reference evidence="5" key="1">
    <citation type="submission" date="2014-09" db="EMBL/GenBank/DDBJ databases">
        <authorList>
            <person name="Magalhaes I.L.F."/>
            <person name="Oliveira U."/>
            <person name="Santos F.R."/>
            <person name="Vidigal T.H.D.A."/>
            <person name="Brescovit A.D."/>
            <person name="Santos A.J."/>
        </authorList>
    </citation>
    <scope>NUCLEOTIDE SEQUENCE</scope>
    <source>
        <tissue evidence="5">Shoot tissue taken approximately 20 cm above the soil surface</tissue>
    </source>
</reference>
<dbReference type="AlphaFoldDB" id="A0A0A9CZC7"/>
<proteinExistence type="inferred from homology"/>
<name>A0A0A9CZC7_ARUDO</name>
<keyword evidence="2" id="KW-0862">Zinc</keyword>
<accession>A0A0A9CZC7</accession>
<keyword evidence="2" id="KW-0479">Metal-binding</keyword>
<comment type="function">
    <text evidence="2">Putative transcription activator involved in regulating light control of development.</text>
</comment>
<evidence type="ECO:0000259" key="4">
    <source>
        <dbReference type="PROSITE" id="PS50966"/>
    </source>
</evidence>
<comment type="subcellular location">
    <subcellularLocation>
        <location evidence="2">Nucleus</location>
    </subcellularLocation>
</comment>
<dbReference type="PANTHER" id="PTHR31669">
    <property type="entry name" value="PROTEIN FAR1-RELATED SEQUENCE 10-RELATED"/>
    <property type="match status" value="1"/>
</dbReference>
<evidence type="ECO:0000256" key="2">
    <source>
        <dbReference type="RuleBase" id="RU367018"/>
    </source>
</evidence>
<feature type="domain" description="SWIM-type" evidence="4">
    <location>
        <begin position="184"/>
        <end position="235"/>
    </location>
</feature>